<keyword evidence="2" id="KW-1185">Reference proteome</keyword>
<comment type="caution">
    <text evidence="1">The sequence shown here is derived from an EMBL/GenBank/DDBJ whole genome shotgun (WGS) entry which is preliminary data.</text>
</comment>
<reference evidence="1 2" key="1">
    <citation type="submission" date="2021-08" db="EMBL/GenBank/DDBJ databases">
        <title>Genomic Architecture of Streptomyces flavotricini NGL1 and Streptomyces erythrochromogenes HMS4 With Differential Plant Beneficial attributes and laccase production capabilities.</title>
        <authorList>
            <person name="Salwan R."/>
            <person name="Kaur R."/>
            <person name="Sharma V."/>
        </authorList>
    </citation>
    <scope>NUCLEOTIDE SEQUENCE [LARGE SCALE GENOMIC DNA]</scope>
    <source>
        <strain evidence="1 2">NGL1</strain>
    </source>
</reference>
<accession>A0ABS8EGR2</accession>
<dbReference type="Proteomes" id="UP001520654">
    <property type="component" value="Unassembled WGS sequence"/>
</dbReference>
<dbReference type="EMBL" id="JAINUL010000001">
    <property type="protein sequence ID" value="MCC0100245.1"/>
    <property type="molecule type" value="Genomic_DNA"/>
</dbReference>
<evidence type="ECO:0000313" key="1">
    <source>
        <dbReference type="EMBL" id="MCC0100245.1"/>
    </source>
</evidence>
<proteinExistence type="predicted"/>
<evidence type="ECO:0008006" key="3">
    <source>
        <dbReference type="Google" id="ProtNLM"/>
    </source>
</evidence>
<name>A0ABS8EGR2_9ACTN</name>
<sequence length="121" mass="13571">MAQLSSPVSPVPAGEVLRERYTGRLPDSLDELAGPTGGVVELPLHIAWSGLRAYDLDRPRQRMSLYRTVLAEGRRDDLATLLDRDLLTGQWPVLRTLVSRHIRQVWEDRFPQLAGRVTSAA</sequence>
<organism evidence="1 2">
    <name type="scientific">Streptomyces flavotricini</name>
    <dbReference type="NCBI Taxonomy" id="66888"/>
    <lineage>
        <taxon>Bacteria</taxon>
        <taxon>Bacillati</taxon>
        <taxon>Actinomycetota</taxon>
        <taxon>Actinomycetes</taxon>
        <taxon>Kitasatosporales</taxon>
        <taxon>Streptomycetaceae</taxon>
        <taxon>Streptomyces</taxon>
    </lineage>
</organism>
<gene>
    <name evidence="1" type="ORF">K7B10_36805</name>
</gene>
<dbReference type="RefSeq" id="WP_229343621.1">
    <property type="nucleotide sequence ID" value="NZ_JAINUL010000001.1"/>
</dbReference>
<protein>
    <recommendedName>
        <fullName evidence="3">Transcriptional regulator</fullName>
    </recommendedName>
</protein>
<evidence type="ECO:0000313" key="2">
    <source>
        <dbReference type="Proteomes" id="UP001520654"/>
    </source>
</evidence>